<sequence length="288" mass="33174">MARSKSPTKRTRSKSPTKQQRLPVMLSSSVELPPLVSPVLNYFNNLSLKDRSNIMSREKQIEKLRNQTGVQIIVESNIRRKIRGPETDMDNAQKRAKVIAMHCSGEYTKYSLQELANEVQSENSTVQNWLNEFKNAKTVALPTGRHMLPPLPEKELSLVCKIYHVELERKGKYPTTNFLLNTFKELVDDESPNMKIGSDRFEGNVKYLSLKTLKDQKSEEIKARGREREYILQFLVLVSILVISYTVFHGLQLYIYVSSPILDVNMSNSNFYMSSCTQKLKFVFRVNA</sequence>
<accession>A0ACB5TSG2</accession>
<evidence type="ECO:0000313" key="1">
    <source>
        <dbReference type="EMBL" id="GME94262.1"/>
    </source>
</evidence>
<protein>
    <submittedName>
        <fullName evidence="1">Unnamed protein product</fullName>
    </submittedName>
</protein>
<name>A0ACB5TSG2_AMBMO</name>
<comment type="caution">
    <text evidence="1">The sequence shown here is derived from an EMBL/GenBank/DDBJ whole genome shotgun (WGS) entry which is preliminary data.</text>
</comment>
<proteinExistence type="predicted"/>
<reference evidence="1" key="1">
    <citation type="submission" date="2023-04" db="EMBL/GenBank/DDBJ databases">
        <title>Ambrosiozyma monospora NBRC 10751.</title>
        <authorList>
            <person name="Ichikawa N."/>
            <person name="Sato H."/>
            <person name="Tonouchi N."/>
        </authorList>
    </citation>
    <scope>NUCLEOTIDE SEQUENCE</scope>
    <source>
        <strain evidence="1">NBRC 10751</strain>
    </source>
</reference>
<keyword evidence="2" id="KW-1185">Reference proteome</keyword>
<dbReference type="Proteomes" id="UP001165064">
    <property type="component" value="Unassembled WGS sequence"/>
</dbReference>
<organism evidence="1 2">
    <name type="scientific">Ambrosiozyma monospora</name>
    <name type="common">Yeast</name>
    <name type="synonym">Endomycopsis monosporus</name>
    <dbReference type="NCBI Taxonomy" id="43982"/>
    <lineage>
        <taxon>Eukaryota</taxon>
        <taxon>Fungi</taxon>
        <taxon>Dikarya</taxon>
        <taxon>Ascomycota</taxon>
        <taxon>Saccharomycotina</taxon>
        <taxon>Pichiomycetes</taxon>
        <taxon>Pichiales</taxon>
        <taxon>Pichiaceae</taxon>
        <taxon>Ambrosiozyma</taxon>
    </lineage>
</organism>
<evidence type="ECO:0000313" key="2">
    <source>
        <dbReference type="Proteomes" id="UP001165064"/>
    </source>
</evidence>
<dbReference type="EMBL" id="BSXS01008983">
    <property type="protein sequence ID" value="GME94262.1"/>
    <property type="molecule type" value="Genomic_DNA"/>
</dbReference>
<gene>
    <name evidence="1" type="ORF">Amon02_000953000</name>
</gene>